<keyword evidence="3" id="KW-0998">Cell outer membrane</keyword>
<dbReference type="GO" id="GO:0019867">
    <property type="term" value="C:outer membrane"/>
    <property type="evidence" value="ECO:0007669"/>
    <property type="project" value="InterPro"/>
</dbReference>
<feature type="domain" description="Secretin/TonB short N-terminal" evidence="4">
    <location>
        <begin position="339"/>
        <end position="382"/>
    </location>
</feature>
<sequence>MAGSRSPAVLPVYLIAAVVTAEPVLLDRPQPTCLYGDKFREALRQPLIASWEHVEPRALWRRLMEERQVAFLIDRRVDPSTLLTLSLTGEPLQAGCERIAAAMGAALAVPDNVLYVGPAETVKWLRTTIERHEQALHDPQRKVPARRRLDLTARHTVHWQDLDSPREILQQIARRHRLTIANLDVVPHDLWASATLPQVTAAEAMTMVLIQFELEWEWEPGGEGIRIVPWREPPPITRRYKPRGRQTAAQLLADWQRTWPDLVASVEGSEVLATGRVEDHEALRATLSVGKPMPAATEPTPLRRRLITLRVENAPVQGILQELEKSGITVAYDAARFRAAGIDLNRPVTLDVQKATADEFLQKLFDGLGITFEIDERTLRLKVKE</sequence>
<dbReference type="InterPro" id="IPR011662">
    <property type="entry name" value="Secretin/TonB_short_N"/>
</dbReference>
<keyword evidence="1" id="KW-0813">Transport</keyword>
<accession>A0A7C2K2Z8</accession>
<dbReference type="AlphaFoldDB" id="A0A7C2K2Z8"/>
<evidence type="ECO:0000313" key="5">
    <source>
        <dbReference type="EMBL" id="HEN16887.1"/>
    </source>
</evidence>
<evidence type="ECO:0000259" key="4">
    <source>
        <dbReference type="Pfam" id="PF07660"/>
    </source>
</evidence>
<evidence type="ECO:0000256" key="2">
    <source>
        <dbReference type="ARBA" id="ARBA00023136"/>
    </source>
</evidence>
<keyword evidence="2" id="KW-0472">Membrane</keyword>
<protein>
    <recommendedName>
        <fullName evidence="4">Secretin/TonB short N-terminal domain-containing protein</fullName>
    </recommendedName>
</protein>
<dbReference type="EMBL" id="DSOK01000427">
    <property type="protein sequence ID" value="HEN16887.1"/>
    <property type="molecule type" value="Genomic_DNA"/>
</dbReference>
<evidence type="ECO:0000256" key="3">
    <source>
        <dbReference type="ARBA" id="ARBA00023237"/>
    </source>
</evidence>
<proteinExistence type="predicted"/>
<dbReference type="Pfam" id="PF07660">
    <property type="entry name" value="STN"/>
    <property type="match status" value="1"/>
</dbReference>
<comment type="caution">
    <text evidence="5">The sequence shown here is derived from an EMBL/GenBank/DDBJ whole genome shotgun (WGS) entry which is preliminary data.</text>
</comment>
<name>A0A7C2K2Z8_9PLAN</name>
<gene>
    <name evidence="5" type="ORF">ENQ76_15605</name>
</gene>
<reference evidence="5" key="1">
    <citation type="journal article" date="2020" name="mSystems">
        <title>Genome- and Community-Level Interaction Insights into Carbon Utilization and Element Cycling Functions of Hydrothermarchaeota in Hydrothermal Sediment.</title>
        <authorList>
            <person name="Zhou Z."/>
            <person name="Liu Y."/>
            <person name="Xu W."/>
            <person name="Pan J."/>
            <person name="Luo Z.H."/>
            <person name="Li M."/>
        </authorList>
    </citation>
    <scope>NUCLEOTIDE SEQUENCE [LARGE SCALE GENOMIC DNA]</scope>
    <source>
        <strain evidence="5">SpSt-339</strain>
    </source>
</reference>
<organism evidence="5">
    <name type="scientific">Schlesneria paludicola</name>
    <dbReference type="NCBI Taxonomy" id="360056"/>
    <lineage>
        <taxon>Bacteria</taxon>
        <taxon>Pseudomonadati</taxon>
        <taxon>Planctomycetota</taxon>
        <taxon>Planctomycetia</taxon>
        <taxon>Planctomycetales</taxon>
        <taxon>Planctomycetaceae</taxon>
        <taxon>Schlesneria</taxon>
    </lineage>
</organism>
<evidence type="ECO:0000256" key="1">
    <source>
        <dbReference type="ARBA" id="ARBA00022448"/>
    </source>
</evidence>